<organism evidence="10">
    <name type="scientific">Siphovirus contig89</name>
    <dbReference type="NCBI Taxonomy" id="1518022"/>
    <lineage>
        <taxon>Viruses</taxon>
        <taxon>Duplodnaviria</taxon>
        <taxon>Heunggongvirae</taxon>
        <taxon>Uroviricota</taxon>
        <taxon>Caudoviricetes</taxon>
    </lineage>
</organism>
<evidence type="ECO:0000313" key="7">
    <source>
        <dbReference type="EMBL" id="AIE38612.1"/>
    </source>
</evidence>
<proteinExistence type="predicted"/>
<name>A0A075EII0_9CAUD</name>
<dbReference type="EMBL" id="KF594188">
    <property type="protein sequence ID" value="AIE38526.1"/>
    <property type="molecule type" value="Genomic_DNA"/>
</dbReference>
<dbReference type="EMBL" id="KF594192">
    <property type="protein sequence ID" value="AIE38698.1"/>
    <property type="molecule type" value="Genomic_DNA"/>
</dbReference>
<evidence type="ECO:0000313" key="3">
    <source>
        <dbReference type="EMBL" id="AIE38440.1"/>
    </source>
</evidence>
<evidence type="ECO:0000313" key="6">
    <source>
        <dbReference type="EMBL" id="AIE38569.1"/>
    </source>
</evidence>
<evidence type="ECO:0000313" key="10">
    <source>
        <dbReference type="EMBL" id="AIE38741.1"/>
    </source>
</evidence>
<evidence type="ECO:0000313" key="11">
    <source>
        <dbReference type="EMBL" id="AIE38784.1"/>
    </source>
</evidence>
<evidence type="ECO:0000313" key="4">
    <source>
        <dbReference type="EMBL" id="AIE38483.1"/>
    </source>
</evidence>
<evidence type="ECO:0000313" key="5">
    <source>
        <dbReference type="EMBL" id="AIE38526.1"/>
    </source>
</evidence>
<dbReference type="EMBL" id="KF594184">
    <property type="protein sequence ID" value="AIE38354.1"/>
    <property type="molecule type" value="Genomic_DNA"/>
</dbReference>
<dbReference type="EMBL" id="KF594185">
    <property type="protein sequence ID" value="AIE38397.1"/>
    <property type="molecule type" value="Genomic_DNA"/>
</dbReference>
<evidence type="ECO:0000313" key="8">
    <source>
        <dbReference type="EMBL" id="AIE38655.1"/>
    </source>
</evidence>
<dbReference type="EMBL" id="KF594190">
    <property type="protein sequence ID" value="AIE38612.1"/>
    <property type="molecule type" value="Genomic_DNA"/>
</dbReference>
<dbReference type="EMBL" id="KF594187">
    <property type="protein sequence ID" value="AIE38483.1"/>
    <property type="molecule type" value="Genomic_DNA"/>
</dbReference>
<reference evidence="10" key="1">
    <citation type="journal article" date="2014" name="ISME J.">
        <title>Human oral viruses are personal, persistent and gender-consistent.</title>
        <authorList>
            <person name="Abeles S.R."/>
            <person name="Robles-Sikisaka R."/>
            <person name="Ly M."/>
            <person name="Lum A.G."/>
            <person name="Salzman J."/>
            <person name="Boehm T.K."/>
            <person name="Pride D.T."/>
        </authorList>
    </citation>
    <scope>NUCLEOTIDE SEQUENCE</scope>
    <source>
        <strain evidence="8">Day14AM</strain>
        <strain evidence="1">Day1AM</strain>
        <strain evidence="2">Day1Noon</strain>
        <strain evidence="3">Day1PM</strain>
        <strain evidence="4">Day2AM</strain>
        <strain evidence="9">Day30AM</strain>
        <strain evidence="10">Day30Noon</strain>
        <strain evidence="5">Day4AM</strain>
        <strain evidence="11">Day60AM</strain>
        <strain evidence="6">Day7AM</strain>
        <strain evidence="7">Day7Noon</strain>
    </source>
</reference>
<accession>A0A075EII0</accession>
<dbReference type="EMBL" id="KF594194">
    <property type="protein sequence ID" value="AIE38784.1"/>
    <property type="molecule type" value="Genomic_DNA"/>
</dbReference>
<evidence type="ECO:0000313" key="1">
    <source>
        <dbReference type="EMBL" id="AIE38354.1"/>
    </source>
</evidence>
<dbReference type="EMBL" id="KF594186">
    <property type="protein sequence ID" value="AIE38440.1"/>
    <property type="molecule type" value="Genomic_DNA"/>
</dbReference>
<dbReference type="EMBL" id="KF594191">
    <property type="protein sequence ID" value="AIE38655.1"/>
    <property type="molecule type" value="Genomic_DNA"/>
</dbReference>
<protein>
    <submittedName>
        <fullName evidence="10">Uncharacterized protein</fullName>
    </submittedName>
</protein>
<evidence type="ECO:0000313" key="2">
    <source>
        <dbReference type="EMBL" id="AIE38397.1"/>
    </source>
</evidence>
<dbReference type="EMBL" id="KF594193">
    <property type="protein sequence ID" value="AIE38741.1"/>
    <property type="molecule type" value="Genomic_DNA"/>
</dbReference>
<evidence type="ECO:0000313" key="9">
    <source>
        <dbReference type="EMBL" id="AIE38698.1"/>
    </source>
</evidence>
<dbReference type="EMBL" id="KF594189">
    <property type="protein sequence ID" value="AIE38569.1"/>
    <property type="molecule type" value="Genomic_DNA"/>
</dbReference>
<sequence length="45" mass="4984">MNRVVLAVAILAASFALQHYADKKLEAKFREVLNKKTAEQNAPAN</sequence>